<dbReference type="SUPFAM" id="SSF52218">
    <property type="entry name" value="Flavoproteins"/>
    <property type="match status" value="1"/>
</dbReference>
<dbReference type="InterPro" id="IPR011990">
    <property type="entry name" value="TPR-like_helical_dom_sf"/>
</dbReference>
<dbReference type="EMBL" id="JBBEGN010000018">
    <property type="protein sequence ID" value="MEJ2871049.1"/>
    <property type="molecule type" value="Genomic_DNA"/>
</dbReference>
<evidence type="ECO:0000313" key="1">
    <source>
        <dbReference type="EMBL" id="MEJ2871049.1"/>
    </source>
</evidence>
<gene>
    <name evidence="1" type="ORF">WCD74_25015</name>
</gene>
<dbReference type="Proteomes" id="UP001385809">
    <property type="component" value="Unassembled WGS sequence"/>
</dbReference>
<comment type="caution">
    <text evidence="1">The sequence shown here is derived from an EMBL/GenBank/DDBJ whole genome shotgun (WGS) entry which is preliminary data.</text>
</comment>
<dbReference type="RefSeq" id="WP_337697618.1">
    <property type="nucleotide sequence ID" value="NZ_JBBEGN010000018.1"/>
</dbReference>
<dbReference type="Gene3D" id="3.40.50.360">
    <property type="match status" value="1"/>
</dbReference>
<protein>
    <submittedName>
        <fullName evidence="1">Tetratricopeptide repeat protein</fullName>
    </submittedName>
</protein>
<evidence type="ECO:0000313" key="2">
    <source>
        <dbReference type="Proteomes" id="UP001385809"/>
    </source>
</evidence>
<organism evidence="1 2">
    <name type="scientific">Actinomycetospora aurantiaca</name>
    <dbReference type="NCBI Taxonomy" id="3129233"/>
    <lineage>
        <taxon>Bacteria</taxon>
        <taxon>Bacillati</taxon>
        <taxon>Actinomycetota</taxon>
        <taxon>Actinomycetes</taxon>
        <taxon>Pseudonocardiales</taxon>
        <taxon>Pseudonocardiaceae</taxon>
        <taxon>Actinomycetospora</taxon>
    </lineage>
</organism>
<dbReference type="Gene3D" id="1.25.40.10">
    <property type="entry name" value="Tetratricopeptide repeat domain"/>
    <property type="match status" value="1"/>
</dbReference>
<sequence>MSAPGWLATRRVVVVDGGTGQPSVTHALAERTTAQVAAALRARVPAVVTVERILARHHVADLATSVLTGTMPPGLADVVDLVGRADAVVLVVGPTALLATLLAAIDHTLDGVPVLVAGASSSGPAAQVRALGGVVVPSPEALADGVVRRGGPATVSLEPVPEPVAMVDGNWEDALRHGELGEWSEAARLLDGVVEDDPDTAAPRLLLVEALMSSAQWRPAAAHLRRLLAEHPADEYARFLFDRCTANAAAVSRR</sequence>
<dbReference type="Pfam" id="PF14559">
    <property type="entry name" value="TPR_19"/>
    <property type="match status" value="1"/>
</dbReference>
<accession>A0ABU8MVN4</accession>
<dbReference type="InterPro" id="IPR029039">
    <property type="entry name" value="Flavoprotein-like_sf"/>
</dbReference>
<keyword evidence="2" id="KW-1185">Reference proteome</keyword>
<proteinExistence type="predicted"/>
<name>A0ABU8MVN4_9PSEU</name>
<reference evidence="1 2" key="1">
    <citation type="submission" date="2024-03" db="EMBL/GenBank/DDBJ databases">
        <title>Actinomycetospora sp. OC33-EN08, a novel actinomycete isolated from wild orchid (Aerides multiflora).</title>
        <authorList>
            <person name="Suriyachadkun C."/>
        </authorList>
    </citation>
    <scope>NUCLEOTIDE SEQUENCE [LARGE SCALE GENOMIC DNA]</scope>
    <source>
        <strain evidence="1 2">OC33-EN08</strain>
    </source>
</reference>
<dbReference type="SUPFAM" id="SSF48452">
    <property type="entry name" value="TPR-like"/>
    <property type="match status" value="1"/>
</dbReference>